<evidence type="ECO:0000313" key="6">
    <source>
        <dbReference type="EMBL" id="UZE96901.1"/>
    </source>
</evidence>
<keyword evidence="7" id="KW-1185">Reference proteome</keyword>
<dbReference type="NCBIfam" id="TIGR00492">
    <property type="entry name" value="alr"/>
    <property type="match status" value="1"/>
</dbReference>
<keyword evidence="3 4" id="KW-0413">Isomerase</keyword>
<name>A0ABY6N482_9ALTE</name>
<protein>
    <recommendedName>
        <fullName evidence="4">Alanine racemase</fullName>
        <ecNumber evidence="4">5.1.1.1</ecNumber>
    </recommendedName>
</protein>
<dbReference type="InterPro" id="IPR011079">
    <property type="entry name" value="Ala_racemase_C"/>
</dbReference>
<comment type="pathway">
    <text evidence="4">Amino-acid biosynthesis; D-alanine biosynthesis; D-alanine from L-alanine: step 1/1.</text>
</comment>
<feature type="binding site" evidence="4">
    <location>
        <position position="130"/>
    </location>
    <ligand>
        <name>substrate</name>
    </ligand>
</feature>
<evidence type="ECO:0000256" key="2">
    <source>
        <dbReference type="ARBA" id="ARBA00022898"/>
    </source>
</evidence>
<accession>A0ABY6N482</accession>
<dbReference type="PROSITE" id="PS00395">
    <property type="entry name" value="ALANINE_RACEMASE"/>
    <property type="match status" value="1"/>
</dbReference>
<comment type="catalytic activity">
    <reaction evidence="4">
        <text>L-alanine = D-alanine</text>
        <dbReference type="Rhea" id="RHEA:20249"/>
        <dbReference type="ChEBI" id="CHEBI:57416"/>
        <dbReference type="ChEBI" id="CHEBI:57972"/>
        <dbReference type="EC" id="5.1.1.1"/>
    </reaction>
</comment>
<dbReference type="InterPro" id="IPR000821">
    <property type="entry name" value="Ala_racemase"/>
</dbReference>
<reference evidence="6" key="1">
    <citation type="submission" date="2022-06" db="EMBL/GenBank/DDBJ databases">
        <title>Alkalimarinus sp. nov., isolated from gut of a Alitta virens.</title>
        <authorList>
            <person name="Yang A.I."/>
            <person name="Shin N.-R."/>
        </authorList>
    </citation>
    <scope>NUCLEOTIDE SEQUENCE</scope>
    <source>
        <strain evidence="6">A2M4</strain>
    </source>
</reference>
<feature type="active site" description="Proton acceptor; specific for D-alanine" evidence="4">
    <location>
        <position position="35"/>
    </location>
</feature>
<dbReference type="HAMAP" id="MF_01201">
    <property type="entry name" value="Ala_racemase"/>
    <property type="match status" value="1"/>
</dbReference>
<dbReference type="InterPro" id="IPR001608">
    <property type="entry name" value="Ala_racemase_N"/>
</dbReference>
<gene>
    <name evidence="6" type="primary">alr</name>
    <name evidence="6" type="ORF">NKI27_03885</name>
</gene>
<dbReference type="PANTHER" id="PTHR30511">
    <property type="entry name" value="ALANINE RACEMASE"/>
    <property type="match status" value="1"/>
</dbReference>
<evidence type="ECO:0000313" key="7">
    <source>
        <dbReference type="Proteomes" id="UP001163739"/>
    </source>
</evidence>
<feature type="modified residue" description="N6-(pyridoxal phosphate)lysine" evidence="4">
    <location>
        <position position="35"/>
    </location>
</feature>
<dbReference type="PRINTS" id="PR00992">
    <property type="entry name" value="ALARACEMASE"/>
</dbReference>
<dbReference type="GO" id="GO:0008784">
    <property type="term" value="F:alanine racemase activity"/>
    <property type="evidence" value="ECO:0007669"/>
    <property type="project" value="UniProtKB-EC"/>
</dbReference>
<dbReference type="Gene3D" id="3.20.20.10">
    <property type="entry name" value="Alanine racemase"/>
    <property type="match status" value="1"/>
</dbReference>
<dbReference type="InterPro" id="IPR029066">
    <property type="entry name" value="PLP-binding_barrel"/>
</dbReference>
<dbReference type="SMART" id="SM01005">
    <property type="entry name" value="Ala_racemase_C"/>
    <property type="match status" value="1"/>
</dbReference>
<evidence type="ECO:0000256" key="3">
    <source>
        <dbReference type="ARBA" id="ARBA00023235"/>
    </source>
</evidence>
<dbReference type="RefSeq" id="WP_265048385.1">
    <property type="nucleotide sequence ID" value="NZ_CP100390.1"/>
</dbReference>
<dbReference type="CDD" id="cd06827">
    <property type="entry name" value="PLPDE_III_AR_proteobact"/>
    <property type="match status" value="1"/>
</dbReference>
<comment type="similarity">
    <text evidence="4">Belongs to the alanine racemase family.</text>
</comment>
<comment type="function">
    <text evidence="4">Catalyzes the interconversion of L-alanine and D-alanine. May also act on other amino acids.</text>
</comment>
<proteinExistence type="inferred from homology"/>
<dbReference type="InterPro" id="IPR009006">
    <property type="entry name" value="Ala_racemase/Decarboxylase_C"/>
</dbReference>
<dbReference type="Gene3D" id="2.40.37.10">
    <property type="entry name" value="Lyase, Ornithine Decarboxylase, Chain A, domain 1"/>
    <property type="match status" value="1"/>
</dbReference>
<feature type="binding site" evidence="4">
    <location>
        <position position="307"/>
    </location>
    <ligand>
        <name>substrate</name>
    </ligand>
</feature>
<dbReference type="EMBL" id="CP100390">
    <property type="protein sequence ID" value="UZE96901.1"/>
    <property type="molecule type" value="Genomic_DNA"/>
</dbReference>
<organism evidence="6 7">
    <name type="scientific">Alkalimarinus alittae</name>
    <dbReference type="NCBI Taxonomy" id="2961619"/>
    <lineage>
        <taxon>Bacteria</taxon>
        <taxon>Pseudomonadati</taxon>
        <taxon>Pseudomonadota</taxon>
        <taxon>Gammaproteobacteria</taxon>
        <taxon>Alteromonadales</taxon>
        <taxon>Alteromonadaceae</taxon>
        <taxon>Alkalimarinus</taxon>
    </lineage>
</organism>
<evidence type="ECO:0000256" key="1">
    <source>
        <dbReference type="ARBA" id="ARBA00001933"/>
    </source>
</evidence>
<dbReference type="SUPFAM" id="SSF50621">
    <property type="entry name" value="Alanine racemase C-terminal domain-like"/>
    <property type="match status" value="1"/>
</dbReference>
<feature type="domain" description="Alanine racemase C-terminal" evidence="5">
    <location>
        <begin position="238"/>
        <end position="362"/>
    </location>
</feature>
<evidence type="ECO:0000259" key="5">
    <source>
        <dbReference type="SMART" id="SM01005"/>
    </source>
</evidence>
<dbReference type="PANTHER" id="PTHR30511:SF0">
    <property type="entry name" value="ALANINE RACEMASE, CATABOLIC-RELATED"/>
    <property type="match status" value="1"/>
</dbReference>
<dbReference type="Pfam" id="PF01168">
    <property type="entry name" value="Ala_racemase_N"/>
    <property type="match status" value="1"/>
</dbReference>
<feature type="active site" description="Proton acceptor; specific for L-alanine" evidence="4">
    <location>
        <position position="259"/>
    </location>
</feature>
<dbReference type="EC" id="5.1.1.1" evidence="4"/>
<dbReference type="Pfam" id="PF00842">
    <property type="entry name" value="Ala_racemase_C"/>
    <property type="match status" value="1"/>
</dbReference>
<comment type="cofactor">
    <cofactor evidence="1 4">
        <name>pyridoxal 5'-phosphate</name>
        <dbReference type="ChEBI" id="CHEBI:597326"/>
    </cofactor>
</comment>
<dbReference type="InterPro" id="IPR020622">
    <property type="entry name" value="Ala_racemase_pyridoxalP-BS"/>
</dbReference>
<evidence type="ECO:0000256" key="4">
    <source>
        <dbReference type="HAMAP-Rule" id="MF_01201"/>
    </source>
</evidence>
<dbReference type="SUPFAM" id="SSF51419">
    <property type="entry name" value="PLP-binding barrel"/>
    <property type="match status" value="1"/>
</dbReference>
<sequence length="363" mass="38855">MTRPIVATIDLQAFKANYALAKKFAGDALCVAVIKANGYGHGICEVAKALPDSTLAVACVDEAMLLRNEGIDNPVVVLEGAFTGEELAFAAAHKLQLIVHADYQIEQLAQFQHKDAVIDVWLKLNTGMNRLGFSPAISVDVLTKLKALTSVHVVGVMTHFSSADEIDKAVTEQQLALFRSAVHEMGVAADGLLLTAANSAALIEHKATRLDCVRPGVMLYGSSPLDHLSSEAMGLKAVMSLQSRIMAIHEIEAGDCVGYAGTWRASRTTKIGTIAAGYGDGYPRHAETGTPVWIGDRVVPLIGRVSMDMLSVDLSYHPEVNVGDEVELWGKNISVDEVAKSAGTISYELLTGVTARVPRRYVS</sequence>
<dbReference type="Proteomes" id="UP001163739">
    <property type="component" value="Chromosome"/>
</dbReference>
<keyword evidence="2 4" id="KW-0663">Pyridoxal phosphate</keyword>